<comment type="cofactor">
    <cofactor evidence="1">
        <name>FAD</name>
        <dbReference type="ChEBI" id="CHEBI:57692"/>
    </cofactor>
</comment>
<dbReference type="PANTHER" id="PTHR47354">
    <property type="entry name" value="NADH OXIDOREDUCTASE HCR"/>
    <property type="match status" value="1"/>
</dbReference>
<keyword evidence="4" id="KW-0479">Metal-binding</keyword>
<protein>
    <submittedName>
        <fullName evidence="12">Ferredoxin-NADP reductase/ferredoxin</fullName>
    </submittedName>
</protein>
<feature type="region of interest" description="Disordered" evidence="9">
    <location>
        <begin position="253"/>
        <end position="274"/>
    </location>
</feature>
<dbReference type="Proteomes" id="UP000802392">
    <property type="component" value="Unassembled WGS sequence"/>
</dbReference>
<evidence type="ECO:0000256" key="8">
    <source>
        <dbReference type="ARBA" id="ARBA00023014"/>
    </source>
</evidence>
<dbReference type="InterPro" id="IPR001433">
    <property type="entry name" value="OxRdtase_FAD/NAD-bd"/>
</dbReference>
<name>A0ABX0TJ22_9MICC</name>
<dbReference type="PROSITE" id="PS51085">
    <property type="entry name" value="2FE2S_FER_2"/>
    <property type="match status" value="1"/>
</dbReference>
<proteinExistence type="predicted"/>
<dbReference type="SUPFAM" id="SSF54292">
    <property type="entry name" value="2Fe-2S ferredoxin-like"/>
    <property type="match status" value="1"/>
</dbReference>
<feature type="compositionally biased region" description="Low complexity" evidence="9">
    <location>
        <begin position="259"/>
        <end position="274"/>
    </location>
</feature>
<dbReference type="PRINTS" id="PR00410">
    <property type="entry name" value="PHEHYDRXLASE"/>
</dbReference>
<keyword evidence="3" id="KW-0001">2Fe-2S</keyword>
<organism evidence="12 13">
    <name type="scientific">Paenarthrobacter ilicis</name>
    <dbReference type="NCBI Taxonomy" id="43665"/>
    <lineage>
        <taxon>Bacteria</taxon>
        <taxon>Bacillati</taxon>
        <taxon>Actinomycetota</taxon>
        <taxon>Actinomycetes</taxon>
        <taxon>Micrococcales</taxon>
        <taxon>Micrococcaceae</taxon>
        <taxon>Paenarthrobacter</taxon>
    </lineage>
</organism>
<keyword evidence="13" id="KW-1185">Reference proteome</keyword>
<dbReference type="CDD" id="cd06216">
    <property type="entry name" value="FNR_iron_sulfur_binding_2"/>
    <property type="match status" value="1"/>
</dbReference>
<evidence type="ECO:0000256" key="9">
    <source>
        <dbReference type="SAM" id="MobiDB-lite"/>
    </source>
</evidence>
<accession>A0ABX0TJ22</accession>
<evidence type="ECO:0000313" key="13">
    <source>
        <dbReference type="Proteomes" id="UP000802392"/>
    </source>
</evidence>
<dbReference type="RefSeq" id="WP_167265200.1">
    <property type="nucleotide sequence ID" value="NZ_BAAAVO010000013.1"/>
</dbReference>
<feature type="domain" description="2Fe-2S ferredoxin-type" evidence="10">
    <location>
        <begin position="295"/>
        <end position="377"/>
    </location>
</feature>
<evidence type="ECO:0000256" key="5">
    <source>
        <dbReference type="ARBA" id="ARBA00022827"/>
    </source>
</evidence>
<dbReference type="Gene3D" id="3.10.20.30">
    <property type="match status" value="1"/>
</dbReference>
<dbReference type="InterPro" id="IPR017938">
    <property type="entry name" value="Riboflavin_synthase-like_b-brl"/>
</dbReference>
<dbReference type="InterPro" id="IPR036010">
    <property type="entry name" value="2Fe-2S_ferredoxin-like_sf"/>
</dbReference>
<feature type="domain" description="FAD-binding FR-type" evidence="11">
    <location>
        <begin position="33"/>
        <end position="131"/>
    </location>
</feature>
<dbReference type="Gene3D" id="3.40.50.80">
    <property type="entry name" value="Nucleotide-binding domain of ferredoxin-NADP reductase (FNR) module"/>
    <property type="match status" value="1"/>
</dbReference>
<dbReference type="InterPro" id="IPR039261">
    <property type="entry name" value="FNR_nucleotide-bd"/>
</dbReference>
<gene>
    <name evidence="12" type="ORF">FHR86_001764</name>
</gene>
<keyword evidence="2" id="KW-0285">Flavoprotein</keyword>
<evidence type="ECO:0000256" key="1">
    <source>
        <dbReference type="ARBA" id="ARBA00001974"/>
    </source>
</evidence>
<dbReference type="Gene3D" id="2.40.30.10">
    <property type="entry name" value="Translation factors"/>
    <property type="match status" value="1"/>
</dbReference>
<evidence type="ECO:0000256" key="2">
    <source>
        <dbReference type="ARBA" id="ARBA00022630"/>
    </source>
</evidence>
<keyword evidence="7" id="KW-0408">Iron</keyword>
<dbReference type="InterPro" id="IPR001041">
    <property type="entry name" value="2Fe-2S_ferredoxin-type"/>
</dbReference>
<keyword evidence="6" id="KW-0560">Oxidoreductase</keyword>
<dbReference type="InterPro" id="IPR017927">
    <property type="entry name" value="FAD-bd_FR_type"/>
</dbReference>
<dbReference type="Pfam" id="PF00175">
    <property type="entry name" value="NAD_binding_1"/>
    <property type="match status" value="1"/>
</dbReference>
<keyword evidence="5" id="KW-0274">FAD</keyword>
<dbReference type="EMBL" id="JAAOZD010000003">
    <property type="protein sequence ID" value="NIJ01443.1"/>
    <property type="molecule type" value="Genomic_DNA"/>
</dbReference>
<reference evidence="12 13" key="1">
    <citation type="submission" date="2020-03" db="EMBL/GenBank/DDBJ databases">
        <title>Genomic Encyclopedia of Type Strains, Phase III (KMG-III): the genomes of soil and plant-associated and newly described type strains.</title>
        <authorList>
            <person name="Whitman W."/>
        </authorList>
    </citation>
    <scope>NUCLEOTIDE SEQUENCE [LARGE SCALE GENOMIC DNA]</scope>
    <source>
        <strain evidence="12 13">CECT 4207</strain>
    </source>
</reference>
<dbReference type="SUPFAM" id="SSF63380">
    <property type="entry name" value="Riboflavin synthase domain-like"/>
    <property type="match status" value="1"/>
</dbReference>
<evidence type="ECO:0000256" key="3">
    <source>
        <dbReference type="ARBA" id="ARBA00022714"/>
    </source>
</evidence>
<dbReference type="SUPFAM" id="SSF52343">
    <property type="entry name" value="Ferredoxin reductase-like, C-terminal NADP-linked domain"/>
    <property type="match status" value="1"/>
</dbReference>
<evidence type="ECO:0000259" key="10">
    <source>
        <dbReference type="PROSITE" id="PS51085"/>
    </source>
</evidence>
<sequence length="377" mass="40279">MISFRPLSRLASVLTTPLAPEDVLALFNPVYSSRQLRGVVTKVVQETAQSATIFFRPGRGWRAHLAGQWARIGVELDGVRQWRSYSLSAPAGQDPAITVTDVGSVSGTLVRKTKVGDILFLAPPQGDFVLPEHPRPLLMLTAGSGITPVMSMIRTLIPSRPDADVVLIHSSRTEKESIFREELAELADQFPNFRLAQWFTHGRGRLNFTSPAEIGEICPDWQERAAYACGPESFLDDAEAMWHRAAVEAGASVSADAEGTSGDQGTGTKSTGTKGTLTIERFNTKLVGGDGSEGGLVTFEASDREVQADGDVPILDVGEDAGVLMPSGCRMGICHSCLTPLLSGSVRDLRTGEIHGEPGQLIQTCVSAAAGPVNLEI</sequence>
<dbReference type="Pfam" id="PF00111">
    <property type="entry name" value="Fer2"/>
    <property type="match status" value="1"/>
</dbReference>
<keyword evidence="8" id="KW-0411">Iron-sulfur</keyword>
<dbReference type="PROSITE" id="PS51384">
    <property type="entry name" value="FAD_FR"/>
    <property type="match status" value="1"/>
</dbReference>
<evidence type="ECO:0000256" key="4">
    <source>
        <dbReference type="ARBA" id="ARBA00022723"/>
    </source>
</evidence>
<evidence type="ECO:0000256" key="6">
    <source>
        <dbReference type="ARBA" id="ARBA00023002"/>
    </source>
</evidence>
<dbReference type="InterPro" id="IPR012675">
    <property type="entry name" value="Beta-grasp_dom_sf"/>
</dbReference>
<dbReference type="InterPro" id="IPR050415">
    <property type="entry name" value="MRET"/>
</dbReference>
<evidence type="ECO:0000313" key="12">
    <source>
        <dbReference type="EMBL" id="NIJ01443.1"/>
    </source>
</evidence>
<dbReference type="CDD" id="cd00207">
    <property type="entry name" value="fer2"/>
    <property type="match status" value="1"/>
</dbReference>
<evidence type="ECO:0000256" key="7">
    <source>
        <dbReference type="ARBA" id="ARBA00023004"/>
    </source>
</evidence>
<dbReference type="PANTHER" id="PTHR47354:SF6">
    <property type="entry name" value="NADH OXIDOREDUCTASE HCR"/>
    <property type="match status" value="1"/>
</dbReference>
<comment type="caution">
    <text evidence="12">The sequence shown here is derived from an EMBL/GenBank/DDBJ whole genome shotgun (WGS) entry which is preliminary data.</text>
</comment>
<evidence type="ECO:0000259" key="11">
    <source>
        <dbReference type="PROSITE" id="PS51384"/>
    </source>
</evidence>